<evidence type="ECO:0000313" key="1">
    <source>
        <dbReference type="EMBL" id="QOX62722.1"/>
    </source>
</evidence>
<organism evidence="1 2">
    <name type="scientific">Anoxybacterium hadale</name>
    <dbReference type="NCBI Taxonomy" id="3408580"/>
    <lineage>
        <taxon>Bacteria</taxon>
        <taxon>Bacillati</taxon>
        <taxon>Bacillota</taxon>
        <taxon>Clostridia</taxon>
        <taxon>Peptostreptococcales</taxon>
        <taxon>Anaerovoracaceae</taxon>
        <taxon>Anoxybacterium</taxon>
    </lineage>
</organism>
<sequence>MNNKEVALKAAAVLLNKKAMDVVVIDIAEKSSFADYFVIASGGSERQVGTLADEVEDQFAKEGILTKSVEGKKTSGWILMDFGDVIVNIFTVEQRDRYHIEKVWSDCTFLEINENELQ</sequence>
<gene>
    <name evidence="1" type="primary">rsfS</name>
    <name evidence="1" type="ORF">FRZ06_04845</name>
</gene>
<dbReference type="EMBL" id="CP042469">
    <property type="protein sequence ID" value="QOX62722.1"/>
    <property type="molecule type" value="Genomic_DNA"/>
</dbReference>
<evidence type="ECO:0000313" key="2">
    <source>
        <dbReference type="Proteomes" id="UP000594014"/>
    </source>
</evidence>
<protein>
    <submittedName>
        <fullName evidence="1">Ribosome silencing factor</fullName>
    </submittedName>
</protein>
<proteinExistence type="predicted"/>
<keyword evidence="2" id="KW-1185">Reference proteome</keyword>
<name>A0ACD1A8L1_9FIRM</name>
<reference evidence="1" key="1">
    <citation type="submission" date="2019-08" db="EMBL/GenBank/DDBJ databases">
        <title>Genome sequence of Clostridiales bacterium MT110.</title>
        <authorList>
            <person name="Cao J."/>
        </authorList>
    </citation>
    <scope>NUCLEOTIDE SEQUENCE</scope>
    <source>
        <strain evidence="1">MT110</strain>
    </source>
</reference>
<dbReference type="Proteomes" id="UP000594014">
    <property type="component" value="Chromosome"/>
</dbReference>
<accession>A0ACD1A8L1</accession>